<dbReference type="EMBL" id="JAKGAS010000007">
    <property type="protein sequence ID" value="MCF2949206.1"/>
    <property type="molecule type" value="Genomic_DNA"/>
</dbReference>
<accession>A0ABS9D8K5</accession>
<evidence type="ECO:0000313" key="2">
    <source>
        <dbReference type="Proteomes" id="UP001521137"/>
    </source>
</evidence>
<name>A0ABS9D8K5_9ALTE</name>
<protein>
    <submittedName>
        <fullName evidence="1">Methylamine utilization protein</fullName>
    </submittedName>
</protein>
<sequence>MPNLVVSAKLAEVQSKSPDILVMDQINKQFEPHILIVNKGQTVKFPNSDNIRHHIYSFSKPKPFEIRMYQGGESKNLRFEESGIVILGCNIHDQMLGYIYITDNEVAKITNSLGQVTLDIKASEVQLWHARLSNNHIERQTIKIDPDSDETQVVNVYLFAEKEQHKSSKFSARKFKIKD</sequence>
<organism evidence="1 2">
    <name type="scientific">Paraglaciecola algarum</name>
    <dbReference type="NCBI Taxonomy" id="3050085"/>
    <lineage>
        <taxon>Bacteria</taxon>
        <taxon>Pseudomonadati</taxon>
        <taxon>Pseudomonadota</taxon>
        <taxon>Gammaproteobacteria</taxon>
        <taxon>Alteromonadales</taxon>
        <taxon>Alteromonadaceae</taxon>
        <taxon>Paraglaciecola</taxon>
    </lineage>
</organism>
<dbReference type="InterPro" id="IPR034242">
    <property type="entry name" value="MauL"/>
</dbReference>
<dbReference type="Proteomes" id="UP001521137">
    <property type="component" value="Unassembled WGS sequence"/>
</dbReference>
<dbReference type="InterPro" id="IPR008972">
    <property type="entry name" value="Cupredoxin"/>
</dbReference>
<reference evidence="1 2" key="1">
    <citation type="submission" date="2022-01" db="EMBL/GenBank/DDBJ databases">
        <title>Paraglaciecola sp. G1-23.</title>
        <authorList>
            <person name="Jin M.S."/>
            <person name="Han D.M."/>
            <person name="Kim H.M."/>
            <person name="Jeon C.O."/>
        </authorList>
    </citation>
    <scope>NUCLEOTIDE SEQUENCE [LARGE SCALE GENOMIC DNA]</scope>
    <source>
        <strain evidence="1 2">G1-23</strain>
    </source>
</reference>
<dbReference type="CDD" id="cd04221">
    <property type="entry name" value="MauL"/>
    <property type="match status" value="1"/>
</dbReference>
<dbReference type="SUPFAM" id="SSF49503">
    <property type="entry name" value="Cupredoxins"/>
    <property type="match status" value="1"/>
</dbReference>
<evidence type="ECO:0000313" key="1">
    <source>
        <dbReference type="EMBL" id="MCF2949206.1"/>
    </source>
</evidence>
<gene>
    <name evidence="1" type="ORF">L0668_13885</name>
</gene>
<dbReference type="RefSeq" id="WP_235313306.1">
    <property type="nucleotide sequence ID" value="NZ_JAKGAS010000007.1"/>
</dbReference>
<comment type="caution">
    <text evidence="1">The sequence shown here is derived from an EMBL/GenBank/DDBJ whole genome shotgun (WGS) entry which is preliminary data.</text>
</comment>
<proteinExistence type="predicted"/>
<keyword evidence="2" id="KW-1185">Reference proteome</keyword>
<dbReference type="Gene3D" id="2.60.40.420">
    <property type="entry name" value="Cupredoxins - blue copper proteins"/>
    <property type="match status" value="1"/>
</dbReference>